<comment type="caution">
    <text evidence="2">The sequence shown here is derived from an EMBL/GenBank/DDBJ whole genome shotgun (WGS) entry which is preliminary data.</text>
</comment>
<dbReference type="Proteomes" id="UP000295705">
    <property type="component" value="Unassembled WGS sequence"/>
</dbReference>
<evidence type="ECO:0000259" key="1">
    <source>
        <dbReference type="SMART" id="SM00860"/>
    </source>
</evidence>
<evidence type="ECO:0000313" key="3">
    <source>
        <dbReference type="Proteomes" id="UP000295705"/>
    </source>
</evidence>
<accession>A0A4R6VMK7</accession>
<dbReference type="AlphaFoldDB" id="A0A4R6VMK7"/>
<reference evidence="2 3" key="1">
    <citation type="submission" date="2019-03" db="EMBL/GenBank/DDBJ databases">
        <title>Genomic Encyclopedia of Type Strains, Phase IV (KMG-IV): sequencing the most valuable type-strain genomes for metagenomic binning, comparative biology and taxonomic classification.</title>
        <authorList>
            <person name="Goeker M."/>
        </authorList>
    </citation>
    <scope>NUCLEOTIDE SEQUENCE [LARGE SCALE GENOMIC DNA]</scope>
    <source>
        <strain evidence="2 3">DSM 45775</strain>
    </source>
</reference>
<dbReference type="PANTHER" id="PTHR47432">
    <property type="entry name" value="CELL WALL ASSEMBLY REGULATOR SMI1"/>
    <property type="match status" value="1"/>
</dbReference>
<dbReference type="SMART" id="SM00860">
    <property type="entry name" value="SMI1_KNR4"/>
    <property type="match status" value="1"/>
</dbReference>
<dbReference type="Pfam" id="PF09346">
    <property type="entry name" value="SMI1_KNR4"/>
    <property type="match status" value="1"/>
</dbReference>
<sequence length="199" mass="21900">MIDDLWWRWVDRLDARGWHARAVLRPPAGEDVIAAAGEVVGGLPDELAALYRLADGQIPSREVTGPATNLFPGHEFLSLAGASRAWQGWADIRREYRPEDFDDMITVRGDDPVHRVYTRAPWWPLAEDGGGNHLMVDLDPPPGGTIGQVLVAGPDEDERRVLAPTVAAYLQALLDAELDDPEPGATGEGFAWWDAPHLR</sequence>
<dbReference type="EMBL" id="SNYO01000002">
    <property type="protein sequence ID" value="TDQ63181.1"/>
    <property type="molecule type" value="Genomic_DNA"/>
</dbReference>
<organism evidence="2 3">
    <name type="scientific">Actinomycetospora succinea</name>
    <dbReference type="NCBI Taxonomy" id="663603"/>
    <lineage>
        <taxon>Bacteria</taxon>
        <taxon>Bacillati</taxon>
        <taxon>Actinomycetota</taxon>
        <taxon>Actinomycetes</taxon>
        <taxon>Pseudonocardiales</taxon>
        <taxon>Pseudonocardiaceae</taxon>
        <taxon>Actinomycetospora</taxon>
    </lineage>
</organism>
<protein>
    <submittedName>
        <fullName evidence="2">Cell wall assembly regulator SMI1</fullName>
    </submittedName>
</protein>
<gene>
    <name evidence="2" type="ORF">EV188_102838</name>
</gene>
<dbReference type="OrthoDB" id="7593948at2"/>
<name>A0A4R6VMK7_9PSEU</name>
<feature type="domain" description="Knr4/Smi1-like" evidence="1">
    <location>
        <begin position="27"/>
        <end position="172"/>
    </location>
</feature>
<dbReference type="RefSeq" id="WP_133826143.1">
    <property type="nucleotide sequence ID" value="NZ_BAABHR010000038.1"/>
</dbReference>
<keyword evidence="3" id="KW-1185">Reference proteome</keyword>
<dbReference type="InterPro" id="IPR018958">
    <property type="entry name" value="Knr4/Smi1-like_dom"/>
</dbReference>
<proteinExistence type="predicted"/>
<evidence type="ECO:0000313" key="2">
    <source>
        <dbReference type="EMBL" id="TDQ63181.1"/>
    </source>
</evidence>
<dbReference type="InterPro" id="IPR051873">
    <property type="entry name" value="KNR4/SMI1_regulator"/>
</dbReference>
<dbReference type="PANTHER" id="PTHR47432:SF1">
    <property type="entry name" value="CELL WALL ASSEMBLY REGULATOR SMI1"/>
    <property type="match status" value="1"/>
</dbReference>